<comment type="caution">
    <text evidence="1">The sequence shown here is derived from an EMBL/GenBank/DDBJ whole genome shotgun (WGS) entry which is preliminary data.</text>
</comment>
<accession>I0YIQ2</accession>
<dbReference type="AlphaFoldDB" id="I0YIQ2"/>
<dbReference type="KEGG" id="csl:COCSUDRAFT_34587"/>
<keyword evidence="2" id="KW-1185">Reference proteome</keyword>
<reference evidence="1 2" key="1">
    <citation type="journal article" date="2012" name="Genome Biol.">
        <title>The genome of the polar eukaryotic microalga coccomyxa subellipsoidea reveals traits of cold adaptation.</title>
        <authorList>
            <person name="Blanc G."/>
            <person name="Agarkova I."/>
            <person name="Grimwood J."/>
            <person name="Kuo A."/>
            <person name="Brueggeman A."/>
            <person name="Dunigan D."/>
            <person name="Gurnon J."/>
            <person name="Ladunga I."/>
            <person name="Lindquist E."/>
            <person name="Lucas S."/>
            <person name="Pangilinan J."/>
            <person name="Proschold T."/>
            <person name="Salamov A."/>
            <person name="Schmutz J."/>
            <person name="Weeks D."/>
            <person name="Yamada T."/>
            <person name="Claverie J.M."/>
            <person name="Grigoriev I."/>
            <person name="Van Etten J."/>
            <person name="Lomsadze A."/>
            <person name="Borodovsky M."/>
        </authorList>
    </citation>
    <scope>NUCLEOTIDE SEQUENCE [LARGE SCALE GENOMIC DNA]</scope>
    <source>
        <strain evidence="1 2">C-169</strain>
    </source>
</reference>
<name>I0YIQ2_COCSC</name>
<evidence type="ECO:0000313" key="2">
    <source>
        <dbReference type="Proteomes" id="UP000007264"/>
    </source>
</evidence>
<sequence length="93" mass="10233">MGPYGAWEQCKGGSGVLWRAGLFWHAFVMHPGFTRDGVREAVEQDTWCEAECGSPLCFCSPFVTGARANKSLVFEVSDVAKVWGSIFDGPMRL</sequence>
<proteinExistence type="predicted"/>
<dbReference type="GeneID" id="17036178"/>
<gene>
    <name evidence="1" type="ORF">COCSUDRAFT_34587</name>
</gene>
<evidence type="ECO:0000313" key="1">
    <source>
        <dbReference type="EMBL" id="EIE18271.1"/>
    </source>
</evidence>
<dbReference type="Proteomes" id="UP000007264">
    <property type="component" value="Unassembled WGS sequence"/>
</dbReference>
<dbReference type="EMBL" id="AGSI01000025">
    <property type="protein sequence ID" value="EIE18271.1"/>
    <property type="molecule type" value="Genomic_DNA"/>
</dbReference>
<dbReference type="RefSeq" id="XP_005642815.1">
    <property type="nucleotide sequence ID" value="XM_005642758.1"/>
</dbReference>
<organism evidence="1 2">
    <name type="scientific">Coccomyxa subellipsoidea (strain C-169)</name>
    <name type="common">Green microalga</name>
    <dbReference type="NCBI Taxonomy" id="574566"/>
    <lineage>
        <taxon>Eukaryota</taxon>
        <taxon>Viridiplantae</taxon>
        <taxon>Chlorophyta</taxon>
        <taxon>core chlorophytes</taxon>
        <taxon>Trebouxiophyceae</taxon>
        <taxon>Trebouxiophyceae incertae sedis</taxon>
        <taxon>Coccomyxaceae</taxon>
        <taxon>Coccomyxa</taxon>
        <taxon>Coccomyxa subellipsoidea</taxon>
    </lineage>
</organism>
<protein>
    <submittedName>
        <fullName evidence="1">Uncharacterized protein</fullName>
    </submittedName>
</protein>